<dbReference type="OrthoDB" id="9760358at2"/>
<dbReference type="PATRIC" id="fig|188932.3.peg.3680"/>
<evidence type="ECO:0000313" key="2">
    <source>
        <dbReference type="EMBL" id="AMQ00403.1"/>
    </source>
</evidence>
<dbReference type="Proteomes" id="UP000071561">
    <property type="component" value="Chromosome"/>
</dbReference>
<gene>
    <name evidence="2" type="ORF">AY601_3538</name>
</gene>
<dbReference type="GO" id="GO:0016020">
    <property type="term" value="C:membrane"/>
    <property type="evidence" value="ECO:0007669"/>
    <property type="project" value="InterPro"/>
</dbReference>
<evidence type="ECO:0000313" key="3">
    <source>
        <dbReference type="Proteomes" id="UP000071561"/>
    </source>
</evidence>
<dbReference type="Pfam" id="PF03412">
    <property type="entry name" value="Peptidase_C39"/>
    <property type="match status" value="1"/>
</dbReference>
<dbReference type="GO" id="GO:0005524">
    <property type="term" value="F:ATP binding"/>
    <property type="evidence" value="ECO:0007669"/>
    <property type="project" value="InterPro"/>
</dbReference>
<dbReference type="InterPro" id="IPR005074">
    <property type="entry name" value="Peptidase_C39"/>
</dbReference>
<accession>A0A127VG99</accession>
<proteinExistence type="predicted"/>
<dbReference type="AlphaFoldDB" id="A0A127VG99"/>
<dbReference type="PROSITE" id="PS50990">
    <property type="entry name" value="PEPTIDASE_C39"/>
    <property type="match status" value="1"/>
</dbReference>
<dbReference type="EMBL" id="CP014504">
    <property type="protein sequence ID" value="AMQ00403.1"/>
    <property type="molecule type" value="Genomic_DNA"/>
</dbReference>
<protein>
    <recommendedName>
        <fullName evidence="1">Peptidase C39 domain-containing protein</fullName>
    </recommendedName>
</protein>
<dbReference type="GO" id="GO:0006508">
    <property type="term" value="P:proteolysis"/>
    <property type="evidence" value="ECO:0007669"/>
    <property type="project" value="InterPro"/>
</dbReference>
<sequence length="144" mass="16780">MYKNATPLPYPFYKQQQDNECALSCLKMVSEFYGKQITFEYLRELVQMDPEGISIYNVVKSLNLLNFKSLVVSATYFSLLEKAILPCIMLWKSNHYVVIYNITDGYVNFADPNTGLLMMDIKDFSGLYKDSEKEEWIILLEPRS</sequence>
<dbReference type="RefSeq" id="WP_068403379.1">
    <property type="nucleotide sequence ID" value="NZ_CP014504.1"/>
</dbReference>
<feature type="domain" description="Peptidase C39" evidence="1">
    <location>
        <begin position="15"/>
        <end position="135"/>
    </location>
</feature>
<evidence type="ECO:0000259" key="1">
    <source>
        <dbReference type="PROSITE" id="PS50990"/>
    </source>
</evidence>
<dbReference type="KEGG" id="pcm:AY601_3538"/>
<dbReference type="Gene3D" id="3.90.70.10">
    <property type="entry name" value="Cysteine proteinases"/>
    <property type="match status" value="1"/>
</dbReference>
<reference evidence="2 3" key="1">
    <citation type="submission" date="2016-03" db="EMBL/GenBank/DDBJ databases">
        <title>Complete genome sequence of Pedobacter cryoconitis PAMC 27485.</title>
        <authorList>
            <person name="Lee J."/>
            <person name="Kim O.-S."/>
        </authorList>
    </citation>
    <scope>NUCLEOTIDE SEQUENCE [LARGE SCALE GENOMIC DNA]</scope>
    <source>
        <strain evidence="2 3">PAMC 27485</strain>
    </source>
</reference>
<dbReference type="GO" id="GO:0008233">
    <property type="term" value="F:peptidase activity"/>
    <property type="evidence" value="ECO:0007669"/>
    <property type="project" value="InterPro"/>
</dbReference>
<name>A0A127VG99_9SPHI</name>
<organism evidence="2 3">
    <name type="scientific">Pedobacter cryoconitis</name>
    <dbReference type="NCBI Taxonomy" id="188932"/>
    <lineage>
        <taxon>Bacteria</taxon>
        <taxon>Pseudomonadati</taxon>
        <taxon>Bacteroidota</taxon>
        <taxon>Sphingobacteriia</taxon>
        <taxon>Sphingobacteriales</taxon>
        <taxon>Sphingobacteriaceae</taxon>
        <taxon>Pedobacter</taxon>
    </lineage>
</organism>
<keyword evidence="3" id="KW-1185">Reference proteome</keyword>